<protein>
    <recommendedName>
        <fullName evidence="6">RRM domain-containing protein</fullName>
    </recommendedName>
</protein>
<sequence length="556" mass="60413">MAETGVVRFHGNLDPAAQEFRPARNPNPPFFAAPAQQQPPPPPPPPPAQQLYYPPPYEVQVVPFQYHHPLHHPHPAAPPPPPPPPPPHAAASVAPPMPPPSPTATRALALCPVPGDASESWVRRELEVFGDVRAVQMERARRDGVVTVHFYDLRHAKRALRAIREQHMQRQCRLRDHYYGALPSLPPAAAAEDACGAAGSGLVAGPGVWAQFVIPAVHAIPDGQNQGTLVVFNLDPDVSTASLREVFEPFGPVKELRETPFKKHQRFVEFYDVRDAAKALAQMNGKEIHGKNVVIEFSRPGGYNRKFLLDATGPPTPTTPTAFVHNSSFLYTSPAVAYRAKIPKDSPPPPPPPPPLTSPHRLVAVPPGLRILQPNKPAKKLLMGPGEANPTAEKSSEVEASMGRLSLSGGGDAHGSERGEGEYCNTGSVVSARNSGAKKKHGNSIKQQSQPCRSSGSSSGSGRSWKSNKQGRHKLDSRFVISEEDGAVAQASSGDSRTTVMIKNIPNKYSQKLLLNMLDNHCIHCNEQIGEDHCEDDEDRQPLSAYDFVYLPIDFK</sequence>
<accession>A0A059B0Z0</accession>
<dbReference type="InParanoid" id="A0A059B0Z0"/>
<dbReference type="GO" id="GO:0051321">
    <property type="term" value="P:meiotic cell cycle"/>
    <property type="evidence" value="ECO:0007669"/>
    <property type="project" value="UniProtKB-KW"/>
</dbReference>
<keyword evidence="2 4" id="KW-0694">RNA-binding</keyword>
<dbReference type="InterPro" id="IPR035979">
    <property type="entry name" value="RBD_domain_sf"/>
</dbReference>
<dbReference type="FunFam" id="3.30.70.330:FF:000101">
    <property type="entry name" value="Protein MEI2-like 1"/>
    <property type="match status" value="1"/>
</dbReference>
<evidence type="ECO:0000256" key="3">
    <source>
        <dbReference type="ARBA" id="ARBA00023254"/>
    </source>
</evidence>
<dbReference type="eggNOG" id="KOG4660">
    <property type="taxonomic scope" value="Eukaryota"/>
</dbReference>
<dbReference type="Gene3D" id="3.30.70.330">
    <property type="match status" value="1"/>
</dbReference>
<dbReference type="SMART" id="SM00360">
    <property type="entry name" value="RRM"/>
    <property type="match status" value="2"/>
</dbReference>
<feature type="region of interest" description="Disordered" evidence="5">
    <location>
        <begin position="379"/>
        <end position="472"/>
    </location>
</feature>
<evidence type="ECO:0000259" key="6">
    <source>
        <dbReference type="PROSITE" id="PS50102"/>
    </source>
</evidence>
<dbReference type="AlphaFoldDB" id="A0A059B0Z0"/>
<dbReference type="Pfam" id="PF04059">
    <property type="entry name" value="RRM_2"/>
    <property type="match status" value="1"/>
</dbReference>
<feature type="compositionally biased region" description="Low complexity" evidence="5">
    <location>
        <begin position="453"/>
        <end position="464"/>
    </location>
</feature>
<name>A0A059B0Z0_EUCGR</name>
<feature type="compositionally biased region" description="Pro residues" evidence="5">
    <location>
        <begin position="345"/>
        <end position="357"/>
    </location>
</feature>
<feature type="region of interest" description="Disordered" evidence="5">
    <location>
        <begin position="1"/>
        <end position="53"/>
    </location>
</feature>
<dbReference type="InterPro" id="IPR007201">
    <property type="entry name" value="Mei2-like_Rrm_C"/>
</dbReference>
<evidence type="ECO:0000313" key="7">
    <source>
        <dbReference type="EMBL" id="KCW59694.1"/>
    </source>
</evidence>
<dbReference type="PANTHER" id="PTHR23189">
    <property type="entry name" value="RNA RECOGNITION MOTIF-CONTAINING"/>
    <property type="match status" value="1"/>
</dbReference>
<evidence type="ECO:0000256" key="4">
    <source>
        <dbReference type="PROSITE-ProRule" id="PRU00176"/>
    </source>
</evidence>
<proteinExistence type="predicted"/>
<dbReference type="SUPFAM" id="SSF54928">
    <property type="entry name" value="RNA-binding domain, RBD"/>
    <property type="match status" value="2"/>
</dbReference>
<dbReference type="FunCoup" id="A0A059B0Z0">
    <property type="interactions" value="47"/>
</dbReference>
<evidence type="ECO:0000256" key="5">
    <source>
        <dbReference type="SAM" id="MobiDB-lite"/>
    </source>
</evidence>
<dbReference type="Pfam" id="PF00076">
    <property type="entry name" value="RRM_1"/>
    <property type="match status" value="1"/>
</dbReference>
<dbReference type="GO" id="GO:0003723">
    <property type="term" value="F:RNA binding"/>
    <property type="evidence" value="ECO:0000318"/>
    <property type="project" value="GO_Central"/>
</dbReference>
<feature type="domain" description="RRM" evidence="6">
    <location>
        <begin position="227"/>
        <end position="300"/>
    </location>
</feature>
<feature type="region of interest" description="Disordered" evidence="5">
    <location>
        <begin position="68"/>
        <end position="101"/>
    </location>
</feature>
<dbReference type="InterPro" id="IPR012677">
    <property type="entry name" value="Nucleotide-bd_a/b_plait_sf"/>
</dbReference>
<dbReference type="InterPro" id="IPR000504">
    <property type="entry name" value="RRM_dom"/>
</dbReference>
<reference evidence="7" key="1">
    <citation type="submission" date="2013-07" db="EMBL/GenBank/DDBJ databases">
        <title>The genome of Eucalyptus grandis.</title>
        <authorList>
            <person name="Schmutz J."/>
            <person name="Hayes R."/>
            <person name="Myburg A."/>
            <person name="Tuskan G."/>
            <person name="Grattapaglia D."/>
            <person name="Rokhsar D.S."/>
        </authorList>
    </citation>
    <scope>NUCLEOTIDE SEQUENCE</scope>
    <source>
        <tissue evidence="7">Leaf extractions</tissue>
    </source>
</reference>
<keyword evidence="1" id="KW-0677">Repeat</keyword>
<keyword evidence="3" id="KW-0469">Meiosis</keyword>
<evidence type="ECO:0000256" key="2">
    <source>
        <dbReference type="ARBA" id="ARBA00022884"/>
    </source>
</evidence>
<organism evidence="7">
    <name type="scientific">Eucalyptus grandis</name>
    <name type="common">Flooded gum</name>
    <dbReference type="NCBI Taxonomy" id="71139"/>
    <lineage>
        <taxon>Eukaryota</taxon>
        <taxon>Viridiplantae</taxon>
        <taxon>Streptophyta</taxon>
        <taxon>Embryophyta</taxon>
        <taxon>Tracheophyta</taxon>
        <taxon>Spermatophyta</taxon>
        <taxon>Magnoliopsida</taxon>
        <taxon>eudicotyledons</taxon>
        <taxon>Gunneridae</taxon>
        <taxon>Pentapetalae</taxon>
        <taxon>rosids</taxon>
        <taxon>malvids</taxon>
        <taxon>Myrtales</taxon>
        <taxon>Myrtaceae</taxon>
        <taxon>Myrtoideae</taxon>
        <taxon>Eucalypteae</taxon>
        <taxon>Eucalyptus</taxon>
    </lineage>
</organism>
<evidence type="ECO:0000256" key="1">
    <source>
        <dbReference type="ARBA" id="ARBA00022737"/>
    </source>
</evidence>
<feature type="compositionally biased region" description="Pro residues" evidence="5">
    <location>
        <begin position="25"/>
        <end position="53"/>
    </location>
</feature>
<dbReference type="OMA" id="CVEMEYK"/>
<dbReference type="PROSITE" id="PS50102">
    <property type="entry name" value="RRM"/>
    <property type="match status" value="1"/>
</dbReference>
<gene>
    <name evidence="7" type="ORF">EUGRSUZ_H02452</name>
</gene>
<dbReference type="Gramene" id="KCW59694">
    <property type="protein sequence ID" value="KCW59694"/>
    <property type="gene ID" value="EUGRSUZ_H02452"/>
</dbReference>
<feature type="compositionally biased region" description="Pro residues" evidence="5">
    <location>
        <begin position="75"/>
        <end position="88"/>
    </location>
</feature>
<feature type="compositionally biased region" description="Polar residues" evidence="5">
    <location>
        <begin position="425"/>
        <end position="434"/>
    </location>
</feature>
<feature type="region of interest" description="Disordered" evidence="5">
    <location>
        <begin position="340"/>
        <end position="362"/>
    </location>
</feature>
<dbReference type="EMBL" id="KK198760">
    <property type="protein sequence ID" value="KCW59694.1"/>
    <property type="molecule type" value="Genomic_DNA"/>
</dbReference>